<evidence type="ECO:0000256" key="2">
    <source>
        <dbReference type="ARBA" id="ARBA00009085"/>
    </source>
</evidence>
<feature type="region of interest" description="Disordered" evidence="11">
    <location>
        <begin position="449"/>
        <end position="501"/>
    </location>
</feature>
<dbReference type="PROSITE" id="PS00973">
    <property type="entry name" value="USP_2"/>
    <property type="match status" value="1"/>
</dbReference>
<dbReference type="InterPro" id="IPR029071">
    <property type="entry name" value="Ubiquitin-like_domsf"/>
</dbReference>
<dbReference type="Pfam" id="PF00443">
    <property type="entry name" value="UCH"/>
    <property type="match status" value="1"/>
</dbReference>
<evidence type="ECO:0000256" key="11">
    <source>
        <dbReference type="SAM" id="MobiDB-lite"/>
    </source>
</evidence>
<evidence type="ECO:0000256" key="4">
    <source>
        <dbReference type="ARBA" id="ARBA00022670"/>
    </source>
</evidence>
<dbReference type="EnsemblMetazoa" id="AALFPA23_004669.R5734">
    <property type="protein sequence ID" value="AALFPA23_004669.P5734"/>
    <property type="gene ID" value="AALFPA23_004669"/>
</dbReference>
<evidence type="ECO:0000256" key="6">
    <source>
        <dbReference type="ARBA" id="ARBA00022801"/>
    </source>
</evidence>
<organism evidence="13 14">
    <name type="scientific">Aedes albopictus</name>
    <name type="common">Asian tiger mosquito</name>
    <name type="synonym">Stegomyia albopicta</name>
    <dbReference type="NCBI Taxonomy" id="7160"/>
    <lineage>
        <taxon>Eukaryota</taxon>
        <taxon>Metazoa</taxon>
        <taxon>Ecdysozoa</taxon>
        <taxon>Arthropoda</taxon>
        <taxon>Hexapoda</taxon>
        <taxon>Insecta</taxon>
        <taxon>Pterygota</taxon>
        <taxon>Neoptera</taxon>
        <taxon>Endopterygota</taxon>
        <taxon>Diptera</taxon>
        <taxon>Nematocera</taxon>
        <taxon>Culicoidea</taxon>
        <taxon>Culicidae</taxon>
        <taxon>Culicinae</taxon>
        <taxon>Aedini</taxon>
        <taxon>Aedes</taxon>
        <taxon>Stegomyia</taxon>
    </lineage>
</organism>
<dbReference type="InterPro" id="IPR050164">
    <property type="entry name" value="Peptidase_C19"/>
</dbReference>
<dbReference type="PANTHER" id="PTHR24006">
    <property type="entry name" value="UBIQUITIN CARBOXYL-TERMINAL HYDROLASE"/>
    <property type="match status" value="1"/>
</dbReference>
<feature type="domain" description="USP" evidence="12">
    <location>
        <begin position="172"/>
        <end position="589"/>
    </location>
</feature>
<evidence type="ECO:0000256" key="8">
    <source>
        <dbReference type="ARBA" id="ARBA00026136"/>
    </source>
</evidence>
<dbReference type="EnsemblMetazoa" id="AALFPA23_004669.R5735">
    <property type="protein sequence ID" value="AALFPA23_004669.P5735"/>
    <property type="gene ID" value="AALFPA23_004669"/>
</dbReference>
<dbReference type="InterPro" id="IPR018200">
    <property type="entry name" value="USP_CS"/>
</dbReference>
<feature type="compositionally biased region" description="Polar residues" evidence="11">
    <location>
        <begin position="462"/>
        <end position="482"/>
    </location>
</feature>
<keyword evidence="6" id="KW-0378">Hydrolase</keyword>
<keyword evidence="5" id="KW-0833">Ubl conjugation pathway</keyword>
<dbReference type="GeneID" id="109420802"/>
<dbReference type="CDD" id="cd02659">
    <property type="entry name" value="peptidase_C19C"/>
    <property type="match status" value="1"/>
</dbReference>
<dbReference type="Gene3D" id="3.90.70.10">
    <property type="entry name" value="Cysteine proteinases"/>
    <property type="match status" value="1"/>
</dbReference>
<name>A0ABM1Y0V7_AEDAL</name>
<accession>A0ABM1Y0V7</accession>
<evidence type="ECO:0000313" key="14">
    <source>
        <dbReference type="Proteomes" id="UP000069940"/>
    </source>
</evidence>
<proteinExistence type="inferred from homology"/>
<evidence type="ECO:0000256" key="3">
    <source>
        <dbReference type="ARBA" id="ARBA00012759"/>
    </source>
</evidence>
<evidence type="ECO:0000259" key="12">
    <source>
        <dbReference type="PROSITE" id="PS50235"/>
    </source>
</evidence>
<dbReference type="EnsemblMetazoa" id="AALFPA23_004669.R5733">
    <property type="protein sequence ID" value="AALFPA23_004669.P5733"/>
    <property type="gene ID" value="AALFPA23_004669"/>
</dbReference>
<dbReference type="PROSITE" id="PS50235">
    <property type="entry name" value="USP_3"/>
    <property type="match status" value="1"/>
</dbReference>
<comment type="catalytic activity">
    <reaction evidence="1">
        <text>Thiol-dependent hydrolysis of ester, thioester, amide, peptide and isopeptide bonds formed by the C-terminal Gly of ubiquitin (a 76-residue protein attached to proteins as an intracellular targeting signal).</text>
        <dbReference type="EC" id="3.4.19.12"/>
    </reaction>
</comment>
<evidence type="ECO:0000313" key="13">
    <source>
        <dbReference type="EnsemblMetazoa" id="AALFPA23_004669.P5734"/>
    </source>
</evidence>
<feature type="region of interest" description="Disordered" evidence="11">
    <location>
        <begin position="872"/>
        <end position="893"/>
    </location>
</feature>
<dbReference type="InterPro" id="IPR038765">
    <property type="entry name" value="Papain-like_cys_pep_sf"/>
</dbReference>
<keyword evidence="7" id="KW-0788">Thiol protease</keyword>
<keyword evidence="14" id="KW-1185">Reference proteome</keyword>
<sequence length="1303" mass="148585">MVCVQEEEAICVVVDPRPDAQQRRFSVKVRAHNTVADLYAHVRLQTVYPEFELVFPAKDSCGELTLHDKKQKTIADVGIELGRKTTVHIQPKVEDYSSAAITVQTDMSSDDGFDLGASASPVESSNHNMPAPPPLPAPGFYDTTHTEIHANTTSRLRRYTDEHAQSSSNNYRGLVNQAMTCYLNSLLQALFMTPEFRNALYKWEFDGKDEAKSIPYQLQKLFVNLQTSPKSAVETTDLTRSFGWDSAEGWQQHDIQELCRVMFDALEQKFKNTKQADLINRLYEGKMIDYVKCLDCNTEKQREDKFLDIPLPVRPFGNTVAYENIEDALRAFVQPEVLEDNNQYHCETCNKKCDAHKGLKFTKFPYILTLHLKRFDFDYQTFHRIKLNDKVTFPQTLNLNNFVNNASGGVEKCATVDSATASMNGATSVPPLVQMETAENFMKTYDECSTTDSGSALEEDSSFQNGTSVSSTTTTPNDQFMNQEDDEGIDMDLNGDSKSPSVSNFNAPGPYVYELFAIMIHSGSASGGHYYAYIKDFNSSKWYSFNDQTVSPITQDDIQKSFGGGSTKTYYSGAYGSSTNAYMLMYRQIDSSKNSSPIKEEEFPEHIKKLAIKIRDSDGQRNKVDSDAVTVKVYFENPRTRAIKNYKMFLLNENTLTEALEEAYRVLHVKGIVPMERCRLVGYDRHTEWIEKSFEGQEGERIDEVMRQLNRSSELLLETREEHEVFEPYLCDGLMTKVYRVDMATRDVDGPFSVRVSKTQTVLDFKQILARKFGLYEKTLVLGLNDYKKGSKILSNNDATLKEEDMIEYSKVFVAVNNPDDPEYGTRFKQFVSTLDHLIGIYFVLPNMEPDTLKKLSIPPYVPKALPQMNGNASDVHMANTDSNSEDSSLSDNDRTLVEDDVHTQLNGEVSNLHFTNGVSTTTTATTNGFKDADEDDEEESYLAECRNNDYYFKVAPLVYHSAHNESGPQEETGSSSSSDNEKVIKVLIDKRANHGYLKYRLQSYLKVPMEYFKLFKNLTVNLQEITLLKEELNAYKDGDRLTIELGRVLRKGEYKINLYYFNVNDVVDDLDNLPLLCNWIVRNGQEVGQIKKDVLAHLATSDSKYNNLMHERCRLRKKCWKSISKVYTDEQKIGEDVALTTSADMILQEVEDLPSVTPTHYNDVVLFIRQWHPSEMKLGKMQEILFPNKCELKNLLSKISEIPEDNIEYAKLQTRESVSVLQIHNSLQWTSTPKRSDDYDCSSFQDGNVVYYRDKTEPLAELTAEQRKELTKKDIRNNSTYSPRKERALKIYVDASPKKADD</sequence>
<dbReference type="InterPro" id="IPR001394">
    <property type="entry name" value="Peptidase_C19_UCH"/>
</dbReference>
<dbReference type="PROSITE" id="PS00972">
    <property type="entry name" value="USP_1"/>
    <property type="match status" value="1"/>
</dbReference>
<dbReference type="SUPFAM" id="SSF54001">
    <property type="entry name" value="Cysteine proteinases"/>
    <property type="match status" value="1"/>
</dbReference>
<dbReference type="RefSeq" id="XP_062708304.1">
    <property type="nucleotide sequence ID" value="XM_062852320.1"/>
</dbReference>
<evidence type="ECO:0000256" key="1">
    <source>
        <dbReference type="ARBA" id="ARBA00000707"/>
    </source>
</evidence>
<dbReference type="InterPro" id="IPR045578">
    <property type="entry name" value="USP47_C"/>
</dbReference>
<dbReference type="Pfam" id="PF19718">
    <property type="entry name" value="USP47_C"/>
    <property type="match status" value="1"/>
</dbReference>
<dbReference type="RefSeq" id="XP_062708305.1">
    <property type="nucleotide sequence ID" value="XM_062852321.1"/>
</dbReference>
<evidence type="ECO:0000256" key="10">
    <source>
        <dbReference type="ARBA" id="ARBA00032453"/>
    </source>
</evidence>
<dbReference type="InterPro" id="IPR028889">
    <property type="entry name" value="USP"/>
</dbReference>
<keyword evidence="4" id="KW-0645">Protease</keyword>
<evidence type="ECO:0000256" key="9">
    <source>
        <dbReference type="ARBA" id="ARBA00029910"/>
    </source>
</evidence>
<dbReference type="SUPFAM" id="SSF54236">
    <property type="entry name" value="Ubiquitin-like"/>
    <property type="match status" value="1"/>
</dbReference>
<dbReference type="Proteomes" id="UP000069940">
    <property type="component" value="Unassembled WGS sequence"/>
</dbReference>
<dbReference type="EC" id="3.4.19.12" evidence="3"/>
<comment type="similarity">
    <text evidence="2">Belongs to the peptidase C19 family.</text>
</comment>
<dbReference type="RefSeq" id="XP_062708306.1">
    <property type="nucleotide sequence ID" value="XM_062852322.1"/>
</dbReference>
<reference evidence="13" key="2">
    <citation type="submission" date="2025-05" db="UniProtKB">
        <authorList>
            <consortium name="EnsemblMetazoa"/>
        </authorList>
    </citation>
    <scope>IDENTIFICATION</scope>
    <source>
        <strain evidence="13">Foshan</strain>
    </source>
</reference>
<feature type="compositionally biased region" description="Low complexity" evidence="11">
    <location>
        <begin position="880"/>
        <end position="891"/>
    </location>
</feature>
<evidence type="ECO:0000256" key="5">
    <source>
        <dbReference type="ARBA" id="ARBA00022786"/>
    </source>
</evidence>
<protein>
    <recommendedName>
        <fullName evidence="8">Ubiquitin carboxyl-terminal hydrolase 47</fullName>
        <ecNumber evidence="3">3.4.19.12</ecNumber>
    </recommendedName>
    <alternativeName>
        <fullName evidence="9">Ubiquitin thioesterase 47</fullName>
    </alternativeName>
    <alternativeName>
        <fullName evidence="10">Ubiquitin-specific-processing protease 47</fullName>
    </alternativeName>
</protein>
<evidence type="ECO:0000256" key="7">
    <source>
        <dbReference type="ARBA" id="ARBA00022807"/>
    </source>
</evidence>
<reference evidence="14" key="1">
    <citation type="journal article" date="2015" name="Proc. Natl. Acad. Sci. U.S.A.">
        <title>Genome sequence of the Asian Tiger mosquito, Aedes albopictus, reveals insights into its biology, genetics, and evolution.</title>
        <authorList>
            <person name="Chen X.G."/>
            <person name="Jiang X."/>
            <person name="Gu J."/>
            <person name="Xu M."/>
            <person name="Wu Y."/>
            <person name="Deng Y."/>
            <person name="Zhang C."/>
            <person name="Bonizzoni M."/>
            <person name="Dermauw W."/>
            <person name="Vontas J."/>
            <person name="Armbruster P."/>
            <person name="Huang X."/>
            <person name="Yang Y."/>
            <person name="Zhang H."/>
            <person name="He W."/>
            <person name="Peng H."/>
            <person name="Liu Y."/>
            <person name="Wu K."/>
            <person name="Chen J."/>
            <person name="Lirakis M."/>
            <person name="Topalis P."/>
            <person name="Van Leeuwen T."/>
            <person name="Hall A.B."/>
            <person name="Jiang X."/>
            <person name="Thorpe C."/>
            <person name="Mueller R.L."/>
            <person name="Sun C."/>
            <person name="Waterhouse R.M."/>
            <person name="Yan G."/>
            <person name="Tu Z.J."/>
            <person name="Fang X."/>
            <person name="James A.A."/>
        </authorList>
    </citation>
    <scope>NUCLEOTIDE SEQUENCE [LARGE SCALE GENOMIC DNA]</scope>
    <source>
        <strain evidence="14">Foshan</strain>
    </source>
</reference>
<dbReference type="PANTHER" id="PTHR24006:SF702">
    <property type="entry name" value="UBIQUITIN CARBOXYL-TERMINAL HYDROLASE 47"/>
    <property type="match status" value="1"/>
</dbReference>